<evidence type="ECO:0000313" key="3">
    <source>
        <dbReference type="EMBL" id="KAF1978980.1"/>
    </source>
</evidence>
<feature type="compositionally biased region" description="Basic and acidic residues" evidence="1">
    <location>
        <begin position="205"/>
        <end position="220"/>
    </location>
</feature>
<dbReference type="Proteomes" id="UP000800036">
    <property type="component" value="Unassembled WGS sequence"/>
</dbReference>
<dbReference type="OrthoDB" id="3683032at2759"/>
<evidence type="ECO:0000256" key="2">
    <source>
        <dbReference type="SAM" id="Phobius"/>
    </source>
</evidence>
<keyword evidence="2" id="KW-0812">Transmembrane</keyword>
<keyword evidence="2" id="KW-1133">Transmembrane helix</keyword>
<keyword evidence="2" id="KW-0472">Membrane</keyword>
<dbReference type="EMBL" id="ML976659">
    <property type="protein sequence ID" value="KAF1978980.1"/>
    <property type="molecule type" value="Genomic_DNA"/>
</dbReference>
<sequence>MSTSRSNVMDAMPRGSFLTYFRSGNSSTRRINSYRQRPPPPYSKHCSRAPPLPRIPEDADTDDDVDEESQLGFFDHYDPNEDDGEAYEEDERVRNGFDILGLLGYTLLVLLVGLNLDFLLSTFNVNTGLVNWGAYSKSPVTLGYEMKFCLAEQNREAPIPRVWRYISADSHEYCTSSTLTLYAAAAEEWKLLPEDAIVVRAVDEEGNRTVDKPPAEKDAGGDDDLAEEGGLGRRRYLI</sequence>
<name>A0A6A5VQX4_9PLEO</name>
<feature type="region of interest" description="Disordered" evidence="1">
    <location>
        <begin position="205"/>
        <end position="238"/>
    </location>
</feature>
<proteinExistence type="predicted"/>
<reference evidence="3" key="1">
    <citation type="journal article" date="2020" name="Stud. Mycol.">
        <title>101 Dothideomycetes genomes: a test case for predicting lifestyles and emergence of pathogens.</title>
        <authorList>
            <person name="Haridas S."/>
            <person name="Albert R."/>
            <person name="Binder M."/>
            <person name="Bloem J."/>
            <person name="Labutti K."/>
            <person name="Salamov A."/>
            <person name="Andreopoulos B."/>
            <person name="Baker S."/>
            <person name="Barry K."/>
            <person name="Bills G."/>
            <person name="Bluhm B."/>
            <person name="Cannon C."/>
            <person name="Castanera R."/>
            <person name="Culley D."/>
            <person name="Daum C."/>
            <person name="Ezra D."/>
            <person name="Gonzalez J."/>
            <person name="Henrissat B."/>
            <person name="Kuo A."/>
            <person name="Liang C."/>
            <person name="Lipzen A."/>
            <person name="Lutzoni F."/>
            <person name="Magnuson J."/>
            <person name="Mondo S."/>
            <person name="Nolan M."/>
            <person name="Ohm R."/>
            <person name="Pangilinan J."/>
            <person name="Park H.-J."/>
            <person name="Ramirez L."/>
            <person name="Alfaro M."/>
            <person name="Sun H."/>
            <person name="Tritt A."/>
            <person name="Yoshinaga Y."/>
            <person name="Zwiers L.-H."/>
            <person name="Turgeon B."/>
            <person name="Goodwin S."/>
            <person name="Spatafora J."/>
            <person name="Crous P."/>
            <person name="Grigoriev I."/>
        </authorList>
    </citation>
    <scope>NUCLEOTIDE SEQUENCE</scope>
    <source>
        <strain evidence="3">CBS 107.79</strain>
    </source>
</reference>
<evidence type="ECO:0000313" key="4">
    <source>
        <dbReference type="Proteomes" id="UP000800036"/>
    </source>
</evidence>
<accession>A0A6A5VQX4</accession>
<protein>
    <submittedName>
        <fullName evidence="3">Uncharacterized protein</fullName>
    </submittedName>
</protein>
<gene>
    <name evidence="3" type="ORF">BU23DRAFT_563841</name>
</gene>
<keyword evidence="4" id="KW-1185">Reference proteome</keyword>
<organism evidence="3 4">
    <name type="scientific">Bimuria novae-zelandiae CBS 107.79</name>
    <dbReference type="NCBI Taxonomy" id="1447943"/>
    <lineage>
        <taxon>Eukaryota</taxon>
        <taxon>Fungi</taxon>
        <taxon>Dikarya</taxon>
        <taxon>Ascomycota</taxon>
        <taxon>Pezizomycotina</taxon>
        <taxon>Dothideomycetes</taxon>
        <taxon>Pleosporomycetidae</taxon>
        <taxon>Pleosporales</taxon>
        <taxon>Massarineae</taxon>
        <taxon>Didymosphaeriaceae</taxon>
        <taxon>Bimuria</taxon>
    </lineage>
</organism>
<feature type="transmembrane region" description="Helical" evidence="2">
    <location>
        <begin position="99"/>
        <end position="120"/>
    </location>
</feature>
<feature type="region of interest" description="Disordered" evidence="1">
    <location>
        <begin position="21"/>
        <end position="66"/>
    </location>
</feature>
<feature type="compositionally biased region" description="Polar residues" evidence="1">
    <location>
        <begin position="22"/>
        <end position="35"/>
    </location>
</feature>
<dbReference type="AlphaFoldDB" id="A0A6A5VQX4"/>
<evidence type="ECO:0000256" key="1">
    <source>
        <dbReference type="SAM" id="MobiDB-lite"/>
    </source>
</evidence>